<accession>C4GBW7</accession>
<keyword evidence="1" id="KW-0472">Membrane</keyword>
<feature type="transmembrane region" description="Helical" evidence="1">
    <location>
        <begin position="91"/>
        <end position="111"/>
    </location>
</feature>
<dbReference type="AlphaFoldDB" id="C4GBW7"/>
<feature type="transmembrane region" description="Helical" evidence="1">
    <location>
        <begin position="118"/>
        <end position="140"/>
    </location>
</feature>
<protein>
    <recommendedName>
        <fullName evidence="4">DUF454 domain-containing protein</fullName>
    </recommendedName>
</protein>
<dbReference type="RefSeq" id="WP_006906423.1">
    <property type="nucleotide sequence ID" value="NZ_GG665866.1"/>
</dbReference>
<dbReference type="HOGENOM" id="CLU_113299_3_0_9"/>
<dbReference type="GO" id="GO:0005886">
    <property type="term" value="C:plasma membrane"/>
    <property type="evidence" value="ECO:0007669"/>
    <property type="project" value="TreeGrafter"/>
</dbReference>
<keyword evidence="1" id="KW-0812">Transmembrane</keyword>
<dbReference type="STRING" id="626523.GCWU000342_01420"/>
<sequence>MRQERKSEKIMGKRPLRGLFLFLGLLCVGLGAIGIALPILPTTPFLLLAAFFFARSSDRLNAWFQSSRLYQSHLASLKRGEGMTRAAKCHIILSVTLIMGIAEFFMIRAYLIKGSKGALIGASVMGLVWVAHLIAFGLVIRTCPADQDEEKRANESIIQED</sequence>
<evidence type="ECO:0000256" key="1">
    <source>
        <dbReference type="SAM" id="Phobius"/>
    </source>
</evidence>
<reference evidence="2" key="1">
    <citation type="submission" date="2009-04" db="EMBL/GenBank/DDBJ databases">
        <authorList>
            <person name="Weinstock G."/>
            <person name="Sodergren E."/>
            <person name="Clifton S."/>
            <person name="Fulton L."/>
            <person name="Fulton B."/>
            <person name="Courtney L."/>
            <person name="Fronick C."/>
            <person name="Harrison M."/>
            <person name="Strong C."/>
            <person name="Farmer C."/>
            <person name="Delahaunty K."/>
            <person name="Markovic C."/>
            <person name="Hall O."/>
            <person name="Minx P."/>
            <person name="Tomlinson C."/>
            <person name="Mitreva M."/>
            <person name="Nelson J."/>
            <person name="Hou S."/>
            <person name="Wollam A."/>
            <person name="Pepin K.H."/>
            <person name="Johnson M."/>
            <person name="Bhonagiri V."/>
            <person name="Nash W.E."/>
            <person name="Warren W."/>
            <person name="Chinwalla A."/>
            <person name="Mardis E.R."/>
            <person name="Wilson R.K."/>
        </authorList>
    </citation>
    <scope>NUCLEOTIDE SEQUENCE [LARGE SCALE GENOMIC DNA]</scope>
    <source>
        <strain evidence="2">DSM 14600</strain>
    </source>
</reference>
<comment type="caution">
    <text evidence="2">The sequence shown here is derived from an EMBL/GenBank/DDBJ whole genome shotgun (WGS) entry which is preliminary data.</text>
</comment>
<feature type="transmembrane region" description="Helical" evidence="1">
    <location>
        <begin position="20"/>
        <end position="53"/>
    </location>
</feature>
<dbReference type="PANTHER" id="PTHR35813">
    <property type="entry name" value="INNER MEMBRANE PROTEIN YBAN"/>
    <property type="match status" value="1"/>
</dbReference>
<proteinExistence type="predicted"/>
<dbReference type="InterPro" id="IPR007401">
    <property type="entry name" value="DUF454"/>
</dbReference>
<keyword evidence="3" id="KW-1185">Reference proteome</keyword>
<evidence type="ECO:0000313" key="3">
    <source>
        <dbReference type="Proteomes" id="UP000003494"/>
    </source>
</evidence>
<dbReference type="PANTHER" id="PTHR35813:SF1">
    <property type="entry name" value="INNER MEMBRANE PROTEIN YBAN"/>
    <property type="match status" value="1"/>
</dbReference>
<evidence type="ECO:0008006" key="4">
    <source>
        <dbReference type="Google" id="ProtNLM"/>
    </source>
</evidence>
<dbReference type="Pfam" id="PF04304">
    <property type="entry name" value="DUF454"/>
    <property type="match status" value="1"/>
</dbReference>
<dbReference type="EMBL" id="ACIP02000002">
    <property type="protein sequence ID" value="EEP28610.1"/>
    <property type="molecule type" value="Genomic_DNA"/>
</dbReference>
<dbReference type="eggNOG" id="COG2832">
    <property type="taxonomic scope" value="Bacteria"/>
</dbReference>
<organism evidence="2 3">
    <name type="scientific">Shuttleworthella satelles DSM 14600</name>
    <dbReference type="NCBI Taxonomy" id="626523"/>
    <lineage>
        <taxon>Bacteria</taxon>
        <taxon>Bacillati</taxon>
        <taxon>Bacillota</taxon>
        <taxon>Clostridia</taxon>
        <taxon>Lachnospirales</taxon>
        <taxon>Lachnospiraceae</taxon>
        <taxon>Shuttleworthella</taxon>
    </lineage>
</organism>
<gene>
    <name evidence="2" type="ORF">GCWU000342_01420</name>
</gene>
<keyword evidence="1" id="KW-1133">Transmembrane helix</keyword>
<evidence type="ECO:0000313" key="2">
    <source>
        <dbReference type="EMBL" id="EEP28610.1"/>
    </source>
</evidence>
<name>C4GBW7_9FIRM</name>
<dbReference type="Proteomes" id="UP000003494">
    <property type="component" value="Unassembled WGS sequence"/>
</dbReference>